<feature type="region of interest" description="Disordered" evidence="1">
    <location>
        <begin position="94"/>
        <end position="114"/>
    </location>
</feature>
<dbReference type="Gene3D" id="6.10.250.1310">
    <property type="match status" value="1"/>
</dbReference>
<dbReference type="EMBL" id="JAMZMK010005258">
    <property type="protein sequence ID" value="KAI7753843.1"/>
    <property type="molecule type" value="Genomic_DNA"/>
</dbReference>
<name>A0AAD5D4M6_AMBAR</name>
<dbReference type="Proteomes" id="UP001206925">
    <property type="component" value="Unassembled WGS sequence"/>
</dbReference>
<dbReference type="GO" id="GO:0031507">
    <property type="term" value="P:heterochromatin formation"/>
    <property type="evidence" value="ECO:0007669"/>
    <property type="project" value="InterPro"/>
</dbReference>
<feature type="compositionally biased region" description="Polar residues" evidence="1">
    <location>
        <begin position="131"/>
        <end position="142"/>
    </location>
</feature>
<organism evidence="2 3">
    <name type="scientific">Ambrosia artemisiifolia</name>
    <name type="common">Common ragweed</name>
    <dbReference type="NCBI Taxonomy" id="4212"/>
    <lineage>
        <taxon>Eukaryota</taxon>
        <taxon>Viridiplantae</taxon>
        <taxon>Streptophyta</taxon>
        <taxon>Embryophyta</taxon>
        <taxon>Tracheophyta</taxon>
        <taxon>Spermatophyta</taxon>
        <taxon>Magnoliopsida</taxon>
        <taxon>eudicotyledons</taxon>
        <taxon>Gunneridae</taxon>
        <taxon>Pentapetalae</taxon>
        <taxon>asterids</taxon>
        <taxon>campanulids</taxon>
        <taxon>Asterales</taxon>
        <taxon>Asteraceae</taxon>
        <taxon>Asteroideae</taxon>
        <taxon>Heliantheae alliance</taxon>
        <taxon>Heliantheae</taxon>
        <taxon>Ambrosia</taxon>
    </lineage>
</organism>
<dbReference type="PANTHER" id="PTHR35116">
    <property type="entry name" value="HELICASE PROTEIN MOM1"/>
    <property type="match status" value="1"/>
</dbReference>
<reference evidence="2" key="1">
    <citation type="submission" date="2022-06" db="EMBL/GenBank/DDBJ databases">
        <title>Uncovering the hologenomic basis of an extraordinary plant invasion.</title>
        <authorList>
            <person name="Bieker V.C."/>
            <person name="Martin M.D."/>
            <person name="Gilbert T."/>
            <person name="Hodgins K."/>
            <person name="Battlay P."/>
            <person name="Petersen B."/>
            <person name="Wilson J."/>
        </authorList>
    </citation>
    <scope>NUCLEOTIDE SEQUENCE</scope>
    <source>
        <strain evidence="2">AA19_3_7</strain>
        <tissue evidence="2">Leaf</tissue>
    </source>
</reference>
<evidence type="ECO:0000313" key="2">
    <source>
        <dbReference type="EMBL" id="KAI7753843.1"/>
    </source>
</evidence>
<dbReference type="PANTHER" id="PTHR35116:SF2">
    <property type="entry name" value="ATP-DEPENDENT HELICASE FAMILY PROTEIN-RELATED"/>
    <property type="match status" value="1"/>
</dbReference>
<proteinExistence type="predicted"/>
<evidence type="ECO:0000256" key="1">
    <source>
        <dbReference type="SAM" id="MobiDB-lite"/>
    </source>
</evidence>
<keyword evidence="3" id="KW-1185">Reference proteome</keyword>
<gene>
    <name evidence="2" type="ORF">M8C21_031997</name>
</gene>
<sequence>MQDGAYSGSVLLFGETVTHINEKGSSSIDEYLIDNKHSVFWSNLIKQSQPALENACSRLPRRVQKSPRYWFEGINAIIPSFVRSKPRSKRKWLKNVGRKRAGPHTPFGTCQAPVNATEGCPRIADSIASCPRTNKGQQSQIEQPPPHTSTSTSLETEIERIQKQREQITKSHQEEKSMLLSELEKVISEAQKKYGALVHDSETKFADELKILEDYEKLVSANKLLAEILAQNWQDTLSLNQTEFKRKRTQKDTSAFNILQIPPYAPVRPKNPCLTGHPTTYLPGHSLAGPGLRFPAPHMRSKPSIFASFCNRPATGEPSLEPLPAVNYPNS</sequence>
<accession>A0AAD5D4M6</accession>
<feature type="region of interest" description="Disordered" evidence="1">
    <location>
        <begin position="128"/>
        <end position="155"/>
    </location>
</feature>
<comment type="caution">
    <text evidence="2">The sequence shown here is derived from an EMBL/GenBank/DDBJ whole genome shotgun (WGS) entry which is preliminary data.</text>
</comment>
<protein>
    <submittedName>
        <fullName evidence="2">Uncharacterized protein</fullName>
    </submittedName>
</protein>
<dbReference type="AlphaFoldDB" id="A0AAD5D4M6"/>
<evidence type="ECO:0000313" key="3">
    <source>
        <dbReference type="Proteomes" id="UP001206925"/>
    </source>
</evidence>
<dbReference type="InterPro" id="IPR039322">
    <property type="entry name" value="MOM1"/>
</dbReference>